<feature type="region of interest" description="Disordered" evidence="7">
    <location>
        <begin position="413"/>
        <end position="436"/>
    </location>
</feature>
<keyword evidence="3 6" id="KW-0863">Zinc-finger</keyword>
<dbReference type="InterPro" id="IPR001305">
    <property type="entry name" value="HSP_DnaJ_Cys-rich_dom"/>
</dbReference>
<evidence type="ECO:0000256" key="6">
    <source>
        <dbReference type="PROSITE-ProRule" id="PRU00546"/>
    </source>
</evidence>
<dbReference type="GO" id="GO:0006457">
    <property type="term" value="P:protein folding"/>
    <property type="evidence" value="ECO:0007669"/>
    <property type="project" value="InterPro"/>
</dbReference>
<dbReference type="InterPro" id="IPR044713">
    <property type="entry name" value="DNJA1/2-like"/>
</dbReference>
<dbReference type="CDD" id="cd10719">
    <property type="entry name" value="DnaJ_zf"/>
    <property type="match status" value="1"/>
</dbReference>
<name>A0A2V1AZB6_9ASCO</name>
<dbReference type="InterPro" id="IPR001623">
    <property type="entry name" value="DnaJ_domain"/>
</dbReference>
<keyword evidence="5" id="KW-0143">Chaperone</keyword>
<dbReference type="GO" id="GO:0051082">
    <property type="term" value="F:unfolded protein binding"/>
    <property type="evidence" value="ECO:0007669"/>
    <property type="project" value="InterPro"/>
</dbReference>
<dbReference type="EMBL" id="PKFO01000010">
    <property type="protein sequence ID" value="PVH23228.1"/>
    <property type="molecule type" value="Genomic_DNA"/>
</dbReference>
<dbReference type="InterPro" id="IPR002939">
    <property type="entry name" value="DnaJ_C"/>
</dbReference>
<dbReference type="SUPFAM" id="SSF57938">
    <property type="entry name" value="DnaJ/Hsp40 cysteine-rich domain"/>
    <property type="match status" value="1"/>
</dbReference>
<proteinExistence type="predicted"/>
<reference evidence="10 11" key="1">
    <citation type="submission" date="2017-12" db="EMBL/GenBank/DDBJ databases">
        <title>Genome Sequence of a Multidrug-Resistant Candida haemulonii Isolate from a Patient with Chronic Leg Ulcers in Israel.</title>
        <authorList>
            <person name="Chow N.A."/>
            <person name="Gade L."/>
            <person name="Batra D."/>
            <person name="Rowe L.A."/>
            <person name="Ben-Ami R."/>
            <person name="Loparev V.N."/>
            <person name="Litvintseva A.P."/>
        </authorList>
    </citation>
    <scope>NUCLEOTIDE SEQUENCE [LARGE SCALE GENOMIC DNA]</scope>
    <source>
        <strain evidence="10 11">B11899</strain>
    </source>
</reference>
<dbReference type="PROSITE" id="PS51188">
    <property type="entry name" value="ZF_CR"/>
    <property type="match status" value="1"/>
</dbReference>
<dbReference type="GO" id="GO:0008270">
    <property type="term" value="F:zinc ion binding"/>
    <property type="evidence" value="ECO:0007669"/>
    <property type="project" value="UniProtKB-KW"/>
</dbReference>
<dbReference type="Pfam" id="PF00226">
    <property type="entry name" value="DnaJ"/>
    <property type="match status" value="1"/>
</dbReference>
<dbReference type="PRINTS" id="PR00625">
    <property type="entry name" value="JDOMAIN"/>
</dbReference>
<dbReference type="VEuPathDB" id="FungiDB:CXQ85_002957"/>
<dbReference type="Gene3D" id="2.60.260.20">
    <property type="entry name" value="Urease metallochaperone UreE, N-terminal domain"/>
    <property type="match status" value="2"/>
</dbReference>
<dbReference type="SUPFAM" id="SSF46565">
    <property type="entry name" value="Chaperone J-domain"/>
    <property type="match status" value="1"/>
</dbReference>
<dbReference type="Gene3D" id="2.10.230.10">
    <property type="entry name" value="Heat shock protein DnaJ, cysteine-rich domain"/>
    <property type="match status" value="1"/>
</dbReference>
<evidence type="ECO:0000313" key="11">
    <source>
        <dbReference type="Proteomes" id="UP000244309"/>
    </source>
</evidence>
<evidence type="ECO:0000256" key="2">
    <source>
        <dbReference type="ARBA" id="ARBA00022737"/>
    </source>
</evidence>
<protein>
    <recommendedName>
        <fullName evidence="12">Chaperone DnaJ</fullName>
    </recommendedName>
</protein>
<dbReference type="PANTHER" id="PTHR43888">
    <property type="entry name" value="DNAJ-LIKE-2, ISOFORM A-RELATED"/>
    <property type="match status" value="1"/>
</dbReference>
<dbReference type="GO" id="GO:0030544">
    <property type="term" value="F:Hsp70 protein binding"/>
    <property type="evidence" value="ECO:0007669"/>
    <property type="project" value="InterPro"/>
</dbReference>
<dbReference type="InterPro" id="IPR018253">
    <property type="entry name" value="DnaJ_domain_CS"/>
</dbReference>
<feature type="domain" description="CR-type" evidence="9">
    <location>
        <begin position="140"/>
        <end position="225"/>
    </location>
</feature>
<evidence type="ECO:0000259" key="8">
    <source>
        <dbReference type="PROSITE" id="PS50076"/>
    </source>
</evidence>
<evidence type="ECO:0000256" key="5">
    <source>
        <dbReference type="ARBA" id="ARBA00023186"/>
    </source>
</evidence>
<dbReference type="OrthoDB" id="550424at2759"/>
<evidence type="ECO:0000256" key="7">
    <source>
        <dbReference type="SAM" id="MobiDB-lite"/>
    </source>
</evidence>
<dbReference type="InterPro" id="IPR036410">
    <property type="entry name" value="HSP_DnaJ_Cys-rich_dom_sf"/>
</dbReference>
<dbReference type="PROSITE" id="PS00636">
    <property type="entry name" value="DNAJ_1"/>
    <property type="match status" value="1"/>
</dbReference>
<gene>
    <name evidence="10" type="ORF">CXQ85_002957</name>
</gene>
<evidence type="ECO:0008006" key="12">
    <source>
        <dbReference type="Google" id="ProtNLM"/>
    </source>
</evidence>
<dbReference type="Proteomes" id="UP000244309">
    <property type="component" value="Unassembled WGS sequence"/>
</dbReference>
<dbReference type="InterPro" id="IPR008971">
    <property type="entry name" value="HSP40/DnaJ_pept-bd"/>
</dbReference>
<dbReference type="CDD" id="cd06257">
    <property type="entry name" value="DnaJ"/>
    <property type="match status" value="1"/>
</dbReference>
<keyword evidence="11" id="KW-1185">Reference proteome</keyword>
<dbReference type="CDD" id="cd10747">
    <property type="entry name" value="DnaJ_C"/>
    <property type="match status" value="1"/>
</dbReference>
<organism evidence="10 11">
    <name type="scientific">Candidozyma haemuli</name>
    <dbReference type="NCBI Taxonomy" id="45357"/>
    <lineage>
        <taxon>Eukaryota</taxon>
        <taxon>Fungi</taxon>
        <taxon>Dikarya</taxon>
        <taxon>Ascomycota</taxon>
        <taxon>Saccharomycotina</taxon>
        <taxon>Pichiomycetes</taxon>
        <taxon>Metschnikowiaceae</taxon>
        <taxon>Candidozyma</taxon>
    </lineage>
</organism>
<accession>A0A2V1AZB6</accession>
<dbReference type="FunFam" id="2.10.230.10:FF:000001">
    <property type="entry name" value="DnaJ subfamily A member 2"/>
    <property type="match status" value="1"/>
</dbReference>
<dbReference type="STRING" id="45357.A0A2V1AZB6"/>
<sequence length="451" mass="50128">MDLYSILEVDSSATELEIKKSYRKLALKYHPDKVGEEDRESAEIKFKEVCHAYEVLSDEKKRADYDLYGDTDPMDRGGHAPNGNPFGHQYGGQREYNPEDFFDFFRDMGGNGPRGGRQQNRKTDDAEINVEVTLEDLFKGKVVKFTSTRNIICKSCSGTGARKAAKSKTCYSCEGKGHQIRIKRLGPGMVAQEEVRCTTCDGTGKTISSKYACKTCKGKKTVEETKILEFEIAPGSPNVGSIVLAGEADQHPAMEAGDVVLQYTCKEHDVFTRRGDDLFSKFKIPLVDALSGFSAVVCQHLDGRAMHVTTPKGKVIKPGHLLKIPGEGMRRTKQGAFSKLMGASYGDLYIEIEIEFPQDNWYLEVNDITKLKNVLPNDLQNKNDIKKQQVPTSSLPEANIEYVDKVTLATEDALPSYEEPQQQSHANGHAYAEESFYGGFGEQPQAECATQ</sequence>
<dbReference type="RefSeq" id="XP_025344168.1">
    <property type="nucleotide sequence ID" value="XM_025486618.1"/>
</dbReference>
<keyword evidence="4 6" id="KW-0862">Zinc</keyword>
<evidence type="ECO:0000313" key="10">
    <source>
        <dbReference type="EMBL" id="PVH23228.1"/>
    </source>
</evidence>
<dbReference type="SMART" id="SM00271">
    <property type="entry name" value="DnaJ"/>
    <property type="match status" value="1"/>
</dbReference>
<dbReference type="Pfam" id="PF01556">
    <property type="entry name" value="DnaJ_C"/>
    <property type="match status" value="1"/>
</dbReference>
<dbReference type="FunFam" id="2.60.260.20:FF:000003">
    <property type="entry name" value="DnaJ subfamily A member 2"/>
    <property type="match status" value="1"/>
</dbReference>
<evidence type="ECO:0000256" key="1">
    <source>
        <dbReference type="ARBA" id="ARBA00022723"/>
    </source>
</evidence>
<dbReference type="AlphaFoldDB" id="A0A2V1AZB6"/>
<evidence type="ECO:0000259" key="9">
    <source>
        <dbReference type="PROSITE" id="PS51188"/>
    </source>
</evidence>
<dbReference type="Gene3D" id="1.10.287.110">
    <property type="entry name" value="DnaJ domain"/>
    <property type="match status" value="1"/>
</dbReference>
<dbReference type="SUPFAM" id="SSF49493">
    <property type="entry name" value="HSP40/DnaJ peptide-binding domain"/>
    <property type="match status" value="2"/>
</dbReference>
<keyword evidence="1 6" id="KW-0479">Metal-binding</keyword>
<feature type="zinc finger region" description="CR-type" evidence="6">
    <location>
        <begin position="140"/>
        <end position="225"/>
    </location>
</feature>
<dbReference type="InterPro" id="IPR036869">
    <property type="entry name" value="J_dom_sf"/>
</dbReference>
<dbReference type="GeneID" id="37008288"/>
<dbReference type="Pfam" id="PF00684">
    <property type="entry name" value="DnaJ_CXXCXGXG"/>
    <property type="match status" value="1"/>
</dbReference>
<evidence type="ECO:0000256" key="4">
    <source>
        <dbReference type="ARBA" id="ARBA00022833"/>
    </source>
</evidence>
<comment type="caution">
    <text evidence="10">The sequence shown here is derived from an EMBL/GenBank/DDBJ whole genome shotgun (WGS) entry which is preliminary data.</text>
</comment>
<feature type="domain" description="J" evidence="8">
    <location>
        <begin position="2"/>
        <end position="69"/>
    </location>
</feature>
<dbReference type="PROSITE" id="PS50076">
    <property type="entry name" value="DNAJ_2"/>
    <property type="match status" value="1"/>
</dbReference>
<evidence type="ECO:0000256" key="3">
    <source>
        <dbReference type="ARBA" id="ARBA00022771"/>
    </source>
</evidence>
<keyword evidence="2" id="KW-0677">Repeat</keyword>